<gene>
    <name evidence="1" type="ORF">M408DRAFT_26506</name>
</gene>
<reference evidence="1 2" key="1">
    <citation type="submission" date="2014-04" db="EMBL/GenBank/DDBJ databases">
        <authorList>
            <consortium name="DOE Joint Genome Institute"/>
            <person name="Kuo A."/>
            <person name="Zuccaro A."/>
            <person name="Kohler A."/>
            <person name="Nagy L.G."/>
            <person name="Floudas D."/>
            <person name="Copeland A."/>
            <person name="Barry K.W."/>
            <person name="Cichocki N."/>
            <person name="Veneault-Fourrey C."/>
            <person name="LaButti K."/>
            <person name="Lindquist E.A."/>
            <person name="Lipzen A."/>
            <person name="Lundell T."/>
            <person name="Morin E."/>
            <person name="Murat C."/>
            <person name="Sun H."/>
            <person name="Tunlid A."/>
            <person name="Henrissat B."/>
            <person name="Grigoriev I.V."/>
            <person name="Hibbett D.S."/>
            <person name="Martin F."/>
            <person name="Nordberg H.P."/>
            <person name="Cantor M.N."/>
            <person name="Hua S.X."/>
        </authorList>
    </citation>
    <scope>NUCLEOTIDE SEQUENCE [LARGE SCALE GENOMIC DNA]</scope>
    <source>
        <strain evidence="1 2">MAFF 305830</strain>
    </source>
</reference>
<evidence type="ECO:0000313" key="2">
    <source>
        <dbReference type="Proteomes" id="UP000054097"/>
    </source>
</evidence>
<protein>
    <submittedName>
        <fullName evidence="1">Uncharacterized protein</fullName>
    </submittedName>
</protein>
<dbReference type="Proteomes" id="UP000054097">
    <property type="component" value="Unassembled WGS sequence"/>
</dbReference>
<sequence length="205" mass="22681">MHTYTLDIGIGPSQCEWPRENQYKLCIMRQINDRYIIVRQGGDIHEHNTFEWSEEFQVFWGNLSPTGILLEGCSPQPIAYGQTVIVNGDSSMGSATGEPDNSGKFTIINKYSKEVRVRINTKEGDSWTTYYVSPAEVAVGSTTVITSHSSVKIWFEVKAKTGSTTTEIITESHTVGFEGTTSRMISFKGDKSGGSGKWIDGPLPE</sequence>
<dbReference type="AlphaFoldDB" id="A0A0C3AKN8"/>
<dbReference type="OrthoDB" id="2987506at2759"/>
<accession>A0A0C3AKN8</accession>
<keyword evidence="2" id="KW-1185">Reference proteome</keyword>
<name>A0A0C3AKN8_SERVB</name>
<evidence type="ECO:0000313" key="1">
    <source>
        <dbReference type="EMBL" id="KIM25105.1"/>
    </source>
</evidence>
<dbReference type="HOGENOM" id="CLU_108458_0_0_1"/>
<organism evidence="1 2">
    <name type="scientific">Serendipita vermifera MAFF 305830</name>
    <dbReference type="NCBI Taxonomy" id="933852"/>
    <lineage>
        <taxon>Eukaryota</taxon>
        <taxon>Fungi</taxon>
        <taxon>Dikarya</taxon>
        <taxon>Basidiomycota</taxon>
        <taxon>Agaricomycotina</taxon>
        <taxon>Agaricomycetes</taxon>
        <taxon>Sebacinales</taxon>
        <taxon>Serendipitaceae</taxon>
        <taxon>Serendipita</taxon>
    </lineage>
</organism>
<proteinExistence type="predicted"/>
<reference evidence="2" key="2">
    <citation type="submission" date="2015-01" db="EMBL/GenBank/DDBJ databases">
        <title>Evolutionary Origins and Diversification of the Mycorrhizal Mutualists.</title>
        <authorList>
            <consortium name="DOE Joint Genome Institute"/>
            <consortium name="Mycorrhizal Genomics Consortium"/>
            <person name="Kohler A."/>
            <person name="Kuo A."/>
            <person name="Nagy L.G."/>
            <person name="Floudas D."/>
            <person name="Copeland A."/>
            <person name="Barry K.W."/>
            <person name="Cichocki N."/>
            <person name="Veneault-Fourrey C."/>
            <person name="LaButti K."/>
            <person name="Lindquist E.A."/>
            <person name="Lipzen A."/>
            <person name="Lundell T."/>
            <person name="Morin E."/>
            <person name="Murat C."/>
            <person name="Riley R."/>
            <person name="Ohm R."/>
            <person name="Sun H."/>
            <person name="Tunlid A."/>
            <person name="Henrissat B."/>
            <person name="Grigoriev I.V."/>
            <person name="Hibbett D.S."/>
            <person name="Martin F."/>
        </authorList>
    </citation>
    <scope>NUCLEOTIDE SEQUENCE [LARGE SCALE GENOMIC DNA]</scope>
    <source>
        <strain evidence="2">MAFF 305830</strain>
    </source>
</reference>
<dbReference type="EMBL" id="KN824317">
    <property type="protein sequence ID" value="KIM25105.1"/>
    <property type="molecule type" value="Genomic_DNA"/>
</dbReference>